<comment type="similarity">
    <text evidence="1">Belongs to the small GTPase superfamily. Rho family.</text>
</comment>
<evidence type="ECO:0000256" key="1">
    <source>
        <dbReference type="ARBA" id="ARBA00010142"/>
    </source>
</evidence>
<dbReference type="AlphaFoldDB" id="A0A7S4KWI6"/>
<dbReference type="PROSITE" id="PS51421">
    <property type="entry name" value="RAS"/>
    <property type="match status" value="1"/>
</dbReference>
<evidence type="ECO:0000256" key="2">
    <source>
        <dbReference type="ARBA" id="ARBA00022741"/>
    </source>
</evidence>
<dbReference type="SMART" id="SM00175">
    <property type="entry name" value="RAB"/>
    <property type="match status" value="1"/>
</dbReference>
<dbReference type="Gene3D" id="3.40.50.300">
    <property type="entry name" value="P-loop containing nucleotide triphosphate hydrolases"/>
    <property type="match status" value="1"/>
</dbReference>
<dbReference type="SMART" id="SM00174">
    <property type="entry name" value="RHO"/>
    <property type="match status" value="1"/>
</dbReference>
<dbReference type="FunFam" id="3.40.50.300:FF:001179">
    <property type="entry name" value="Rho family GTPase"/>
    <property type="match status" value="1"/>
</dbReference>
<dbReference type="GO" id="GO:0003924">
    <property type="term" value="F:GTPase activity"/>
    <property type="evidence" value="ECO:0007669"/>
    <property type="project" value="InterPro"/>
</dbReference>
<evidence type="ECO:0000313" key="4">
    <source>
        <dbReference type="EMBL" id="CAE2306912.1"/>
    </source>
</evidence>
<keyword evidence="2" id="KW-0547">Nucleotide-binding</keyword>
<dbReference type="PROSITE" id="PS51419">
    <property type="entry name" value="RAB"/>
    <property type="match status" value="1"/>
</dbReference>
<dbReference type="SMART" id="SM00173">
    <property type="entry name" value="RAS"/>
    <property type="match status" value="1"/>
</dbReference>
<proteinExistence type="inferred from homology"/>
<dbReference type="InterPro" id="IPR001806">
    <property type="entry name" value="Small_GTPase"/>
</dbReference>
<dbReference type="PRINTS" id="PR00449">
    <property type="entry name" value="RASTRNSFRMNG"/>
</dbReference>
<reference evidence="4" key="1">
    <citation type="submission" date="2021-01" db="EMBL/GenBank/DDBJ databases">
        <authorList>
            <person name="Corre E."/>
            <person name="Pelletier E."/>
            <person name="Niang G."/>
            <person name="Scheremetjew M."/>
            <person name="Finn R."/>
            <person name="Kale V."/>
            <person name="Holt S."/>
            <person name="Cochrane G."/>
            <person name="Meng A."/>
            <person name="Brown T."/>
            <person name="Cohen L."/>
        </authorList>
    </citation>
    <scope>NUCLEOTIDE SEQUENCE</scope>
    <source>
        <strain evidence="4">SoJaBio B1-5/56/2</strain>
    </source>
</reference>
<gene>
    <name evidence="4" type="ORF">NAES01612_LOCUS12012</name>
</gene>
<sequence length="213" mass="23555">MGNRHGKRKLPPCPTIDLNESGQQMKVVVVGDGAVGKTCLVVTTLSNKFPGEYIPTVCDTGSLEYRMKNGKDVTIEFWDTAGQEDYDRLRPLSYPGVHCFLLLFSILSMASFDNVKSLWLPELGHHCPNVPIILVGTKSDLRYDEVWIERLRELRTAPSTKEQGEQLAKEIGAECYLDTSALKGEGLEELLDQICFVVGGVSPIAGLSVKRAR</sequence>
<name>A0A7S4KWI6_9EUKA</name>
<evidence type="ECO:0000256" key="3">
    <source>
        <dbReference type="ARBA" id="ARBA00023134"/>
    </source>
</evidence>
<dbReference type="InterPro" id="IPR027417">
    <property type="entry name" value="P-loop_NTPase"/>
</dbReference>
<dbReference type="InterPro" id="IPR003578">
    <property type="entry name" value="Small_GTPase_Rho"/>
</dbReference>
<dbReference type="GO" id="GO:0007264">
    <property type="term" value="P:small GTPase-mediated signal transduction"/>
    <property type="evidence" value="ECO:0007669"/>
    <property type="project" value="InterPro"/>
</dbReference>
<dbReference type="Pfam" id="PF00071">
    <property type="entry name" value="Ras"/>
    <property type="match status" value="1"/>
</dbReference>
<dbReference type="CDD" id="cd00157">
    <property type="entry name" value="Rho"/>
    <property type="match status" value="1"/>
</dbReference>
<protein>
    <submittedName>
        <fullName evidence="4">Uncharacterized protein</fullName>
    </submittedName>
</protein>
<organism evidence="4">
    <name type="scientific">Paramoeba aestuarina</name>
    <dbReference type="NCBI Taxonomy" id="180227"/>
    <lineage>
        <taxon>Eukaryota</taxon>
        <taxon>Amoebozoa</taxon>
        <taxon>Discosea</taxon>
        <taxon>Flabellinia</taxon>
        <taxon>Dactylopodida</taxon>
        <taxon>Paramoebidae</taxon>
        <taxon>Paramoeba</taxon>
    </lineage>
</organism>
<dbReference type="InterPro" id="IPR005225">
    <property type="entry name" value="Small_GTP-bd"/>
</dbReference>
<dbReference type="SUPFAM" id="SSF52540">
    <property type="entry name" value="P-loop containing nucleoside triphosphate hydrolases"/>
    <property type="match status" value="1"/>
</dbReference>
<dbReference type="GO" id="GO:0005525">
    <property type="term" value="F:GTP binding"/>
    <property type="evidence" value="ECO:0007669"/>
    <property type="project" value="UniProtKB-KW"/>
</dbReference>
<dbReference type="PANTHER" id="PTHR24072">
    <property type="entry name" value="RHO FAMILY GTPASE"/>
    <property type="match status" value="1"/>
</dbReference>
<dbReference type="PROSITE" id="PS51420">
    <property type="entry name" value="RHO"/>
    <property type="match status" value="1"/>
</dbReference>
<dbReference type="NCBIfam" id="TIGR00231">
    <property type="entry name" value="small_GTP"/>
    <property type="match status" value="1"/>
</dbReference>
<dbReference type="EMBL" id="HBKR01018286">
    <property type="protein sequence ID" value="CAE2306912.1"/>
    <property type="molecule type" value="Transcribed_RNA"/>
</dbReference>
<accession>A0A7S4KWI6</accession>
<keyword evidence="3" id="KW-0342">GTP-binding</keyword>